<evidence type="ECO:0000256" key="3">
    <source>
        <dbReference type="ARBA" id="ARBA00018111"/>
    </source>
</evidence>
<organism evidence="8">
    <name type="scientific">marine metagenome</name>
    <dbReference type="NCBI Taxonomy" id="408172"/>
    <lineage>
        <taxon>unclassified sequences</taxon>
        <taxon>metagenomes</taxon>
        <taxon>ecological metagenomes</taxon>
    </lineage>
</organism>
<dbReference type="EMBL" id="UINC01116264">
    <property type="protein sequence ID" value="SVC87879.1"/>
    <property type="molecule type" value="Genomic_DNA"/>
</dbReference>
<keyword evidence="4" id="KW-0963">Cytoplasm</keyword>
<dbReference type="PANTHER" id="PTHR33602">
    <property type="entry name" value="REGULATORY PROTEIN RECX FAMILY PROTEIN"/>
    <property type="match status" value="1"/>
</dbReference>
<protein>
    <recommendedName>
        <fullName evidence="3">Regulatory protein RecX</fullName>
    </recommendedName>
</protein>
<dbReference type="GO" id="GO:0006282">
    <property type="term" value="P:regulation of DNA repair"/>
    <property type="evidence" value="ECO:0007669"/>
    <property type="project" value="InterPro"/>
</dbReference>
<evidence type="ECO:0000256" key="2">
    <source>
        <dbReference type="ARBA" id="ARBA00009695"/>
    </source>
</evidence>
<accession>A0A382QQS9</accession>
<dbReference type="InterPro" id="IPR036388">
    <property type="entry name" value="WH-like_DNA-bd_sf"/>
</dbReference>
<evidence type="ECO:0000256" key="4">
    <source>
        <dbReference type="ARBA" id="ARBA00022490"/>
    </source>
</evidence>
<keyword evidence="5" id="KW-0175">Coiled coil</keyword>
<comment type="subcellular location">
    <subcellularLocation>
        <location evidence="1">Cytoplasm</location>
    </subcellularLocation>
</comment>
<proteinExistence type="inferred from homology"/>
<gene>
    <name evidence="8" type="ORF">METZ01_LOCUS340733</name>
</gene>
<dbReference type="InterPro" id="IPR003783">
    <property type="entry name" value="Regulatory_RecX"/>
</dbReference>
<evidence type="ECO:0000256" key="5">
    <source>
        <dbReference type="SAM" id="Coils"/>
    </source>
</evidence>
<dbReference type="InterPro" id="IPR053924">
    <property type="entry name" value="RecX_HTH_2nd"/>
</dbReference>
<name>A0A382QQS9_9ZZZZ</name>
<reference evidence="8" key="1">
    <citation type="submission" date="2018-05" db="EMBL/GenBank/DDBJ databases">
        <authorList>
            <person name="Lanie J.A."/>
            <person name="Ng W.-L."/>
            <person name="Kazmierczak K.M."/>
            <person name="Andrzejewski T.M."/>
            <person name="Davidsen T.M."/>
            <person name="Wayne K.J."/>
            <person name="Tettelin H."/>
            <person name="Glass J.I."/>
            <person name="Rusch D."/>
            <person name="Podicherti R."/>
            <person name="Tsui H.-C.T."/>
            <person name="Winkler M.E."/>
        </authorList>
    </citation>
    <scope>NUCLEOTIDE SEQUENCE</scope>
</reference>
<sequence length="110" mass="13553">MELINDGFIDEERFSRSFCRGKFQIKKWGRRKIEFELKMKKISSVCIKKGMEEIEMEEYLRQLENQVEKKNRLLKEKNHFKRKSKLAKYLINRGFESNLVWEKIKEIYNK</sequence>
<comment type="similarity">
    <text evidence="2">Belongs to the RecX family.</text>
</comment>
<evidence type="ECO:0000313" key="8">
    <source>
        <dbReference type="EMBL" id="SVC87879.1"/>
    </source>
</evidence>
<dbReference type="Pfam" id="PF02631">
    <property type="entry name" value="RecX_HTH2"/>
    <property type="match status" value="1"/>
</dbReference>
<evidence type="ECO:0000256" key="1">
    <source>
        <dbReference type="ARBA" id="ARBA00004496"/>
    </source>
</evidence>
<feature type="coiled-coil region" evidence="5">
    <location>
        <begin position="53"/>
        <end position="83"/>
    </location>
</feature>
<dbReference type="Gene3D" id="1.10.10.10">
    <property type="entry name" value="Winged helix-like DNA-binding domain superfamily/Winged helix DNA-binding domain"/>
    <property type="match status" value="1"/>
</dbReference>
<dbReference type="PANTHER" id="PTHR33602:SF1">
    <property type="entry name" value="REGULATORY PROTEIN RECX FAMILY PROTEIN"/>
    <property type="match status" value="1"/>
</dbReference>
<feature type="domain" description="RecX third three-helical" evidence="7">
    <location>
        <begin position="57"/>
        <end position="102"/>
    </location>
</feature>
<dbReference type="InterPro" id="IPR053925">
    <property type="entry name" value="RecX_HTH_3rd"/>
</dbReference>
<dbReference type="GO" id="GO:0005737">
    <property type="term" value="C:cytoplasm"/>
    <property type="evidence" value="ECO:0007669"/>
    <property type="project" value="UniProtKB-SubCell"/>
</dbReference>
<evidence type="ECO:0000259" key="7">
    <source>
        <dbReference type="Pfam" id="PF21981"/>
    </source>
</evidence>
<dbReference type="AlphaFoldDB" id="A0A382QQS9"/>
<dbReference type="Pfam" id="PF21981">
    <property type="entry name" value="RecX_HTH3"/>
    <property type="match status" value="1"/>
</dbReference>
<evidence type="ECO:0000259" key="6">
    <source>
        <dbReference type="Pfam" id="PF02631"/>
    </source>
</evidence>
<feature type="domain" description="RecX second three-helical" evidence="6">
    <location>
        <begin position="10"/>
        <end position="49"/>
    </location>
</feature>